<dbReference type="EMBL" id="DSVL01000081">
    <property type="protein sequence ID" value="HFH28400.1"/>
    <property type="molecule type" value="Genomic_DNA"/>
</dbReference>
<comment type="caution">
    <text evidence="1">The sequence shown here is derived from an EMBL/GenBank/DDBJ whole genome shotgun (WGS) entry which is preliminary data.</text>
</comment>
<dbReference type="AlphaFoldDB" id="A0A7C3I021"/>
<dbReference type="PANTHER" id="PTHR35868:SF4">
    <property type="entry name" value="DUF2804 DOMAIN-CONTAINING PROTEIN"/>
    <property type="match status" value="1"/>
</dbReference>
<dbReference type="Pfam" id="PF10974">
    <property type="entry name" value="DUF2804"/>
    <property type="match status" value="1"/>
</dbReference>
<dbReference type="InterPro" id="IPR021243">
    <property type="entry name" value="DUF2804"/>
</dbReference>
<dbReference type="PANTHER" id="PTHR35868">
    <property type="entry name" value="DUF2804 DOMAIN-CONTAINING PROTEIN-RELATED"/>
    <property type="match status" value="1"/>
</dbReference>
<proteinExistence type="predicted"/>
<organism evidence="1">
    <name type="scientific">Gracilinema caldarium</name>
    <dbReference type="NCBI Taxonomy" id="215591"/>
    <lineage>
        <taxon>Bacteria</taxon>
        <taxon>Pseudomonadati</taxon>
        <taxon>Spirochaetota</taxon>
        <taxon>Spirochaetia</taxon>
        <taxon>Spirochaetales</taxon>
        <taxon>Breznakiellaceae</taxon>
        <taxon>Gracilinema</taxon>
    </lineage>
</organism>
<evidence type="ECO:0000313" key="1">
    <source>
        <dbReference type="EMBL" id="HFH28400.1"/>
    </source>
</evidence>
<protein>
    <submittedName>
        <fullName evidence="1">DUF2804 domain-containing protein</fullName>
    </submittedName>
</protein>
<gene>
    <name evidence="1" type="ORF">ENS59_02655</name>
</gene>
<reference evidence="1" key="1">
    <citation type="journal article" date="2020" name="mSystems">
        <title>Genome- and Community-Level Interaction Insights into Carbon Utilization and Element Cycling Functions of Hydrothermarchaeota in Hydrothermal Sediment.</title>
        <authorList>
            <person name="Zhou Z."/>
            <person name="Liu Y."/>
            <person name="Xu W."/>
            <person name="Pan J."/>
            <person name="Luo Z.H."/>
            <person name="Li M."/>
        </authorList>
    </citation>
    <scope>NUCLEOTIDE SEQUENCE [LARGE SCALE GENOMIC DNA]</scope>
    <source>
        <strain evidence="1">SpSt-503</strain>
    </source>
</reference>
<sequence length="349" mass="40973">MYQRDISPPRSSPIEKGIPIFGTWTRPFDDVDLLNIKHPFHLPTMKWVRNLRVKEWQTFHVQNETYFLLAVLSNVKYYRLAQVFLWNKETRESLIFRKSLPFGAWKLPRALSNSSITSRSYGFYFRIHDWLDADLIELDLDIEPTRKRPSFTAHLEFDFSQLKTTPLVTCLPFSDRRCMYNYKAMVPVRGDMVFGGKHVTLTLDKTFGIFMDYKGYFPYRMRQTWCTGHGYHNDGRPFGFSVVESQIKDSFRYNENGLWLTGQLTPLPPVRITMPEGPDSDWVIQDLEGMVDLTFTPKEPIKTGFDFFLTRSEYIAPFGVYNGMLQTKEGEKINLRNVWGTGEKIYLRV</sequence>
<name>A0A7C3I021_9SPIR</name>
<accession>A0A7C3I021</accession>